<evidence type="ECO:0000259" key="3">
    <source>
        <dbReference type="Pfam" id="PF13649"/>
    </source>
</evidence>
<dbReference type="PANTHER" id="PTHR43861:SF1">
    <property type="entry name" value="TRANS-ACONITATE 2-METHYLTRANSFERASE"/>
    <property type="match status" value="1"/>
</dbReference>
<dbReference type="RefSeq" id="WP_380009715.1">
    <property type="nucleotide sequence ID" value="NZ_JBHLYR010000032.1"/>
</dbReference>
<dbReference type="Proteomes" id="UP001589733">
    <property type="component" value="Unassembled WGS sequence"/>
</dbReference>
<gene>
    <name evidence="4" type="ORF">ACFFLM_11365</name>
</gene>
<reference evidence="4 5" key="1">
    <citation type="submission" date="2024-09" db="EMBL/GenBank/DDBJ databases">
        <authorList>
            <person name="Sun Q."/>
            <person name="Mori K."/>
        </authorList>
    </citation>
    <scope>NUCLEOTIDE SEQUENCE [LARGE SCALE GENOMIC DNA]</scope>
    <source>
        <strain evidence="4 5">JCM 13503</strain>
    </source>
</reference>
<dbReference type="GO" id="GO:0032259">
    <property type="term" value="P:methylation"/>
    <property type="evidence" value="ECO:0007669"/>
    <property type="project" value="UniProtKB-KW"/>
</dbReference>
<evidence type="ECO:0000313" key="5">
    <source>
        <dbReference type="Proteomes" id="UP001589733"/>
    </source>
</evidence>
<keyword evidence="1 4" id="KW-0489">Methyltransferase</keyword>
<dbReference type="Gene3D" id="1.10.150.290">
    <property type="entry name" value="S-adenosyl-L-methionine-dependent methyltransferases"/>
    <property type="match status" value="1"/>
</dbReference>
<keyword evidence="5" id="KW-1185">Reference proteome</keyword>
<dbReference type="InterPro" id="IPR041698">
    <property type="entry name" value="Methyltransf_25"/>
</dbReference>
<dbReference type="CDD" id="cd02440">
    <property type="entry name" value="AdoMet_MTases"/>
    <property type="match status" value="1"/>
</dbReference>
<dbReference type="SUPFAM" id="SSF53335">
    <property type="entry name" value="S-adenosyl-L-methionine-dependent methyltransferases"/>
    <property type="match status" value="1"/>
</dbReference>
<feature type="domain" description="Methyltransferase" evidence="3">
    <location>
        <begin position="34"/>
        <end position="124"/>
    </location>
</feature>
<dbReference type="InterPro" id="IPR029063">
    <property type="entry name" value="SAM-dependent_MTases_sf"/>
</dbReference>
<dbReference type="InterPro" id="IPR023149">
    <property type="entry name" value="Trans_acon_MeTrfase_C"/>
</dbReference>
<dbReference type="Pfam" id="PF13649">
    <property type="entry name" value="Methyltransf_25"/>
    <property type="match status" value="1"/>
</dbReference>
<dbReference type="PANTHER" id="PTHR43861">
    <property type="entry name" value="TRANS-ACONITATE 2-METHYLTRANSFERASE-RELATED"/>
    <property type="match status" value="1"/>
</dbReference>
<evidence type="ECO:0000256" key="2">
    <source>
        <dbReference type="ARBA" id="ARBA00022679"/>
    </source>
</evidence>
<organism evidence="4 5">
    <name type="scientific">Deinococcus oregonensis</name>
    <dbReference type="NCBI Taxonomy" id="1805970"/>
    <lineage>
        <taxon>Bacteria</taxon>
        <taxon>Thermotogati</taxon>
        <taxon>Deinococcota</taxon>
        <taxon>Deinococci</taxon>
        <taxon>Deinococcales</taxon>
        <taxon>Deinococcaceae</taxon>
        <taxon>Deinococcus</taxon>
    </lineage>
</organism>
<dbReference type="Gene3D" id="3.40.50.150">
    <property type="entry name" value="Vaccinia Virus protein VP39"/>
    <property type="match status" value="1"/>
</dbReference>
<name>A0ABV6AYI3_9DEIO</name>
<proteinExistence type="predicted"/>
<keyword evidence="2" id="KW-0808">Transferase</keyword>
<comment type="caution">
    <text evidence="4">The sequence shown here is derived from an EMBL/GenBank/DDBJ whole genome shotgun (WGS) entry which is preliminary data.</text>
</comment>
<evidence type="ECO:0000313" key="4">
    <source>
        <dbReference type="EMBL" id="MFB9992565.1"/>
    </source>
</evidence>
<accession>A0ABV6AYI3</accession>
<evidence type="ECO:0000256" key="1">
    <source>
        <dbReference type="ARBA" id="ARBA00022603"/>
    </source>
</evidence>
<dbReference type="GO" id="GO:0008168">
    <property type="term" value="F:methyltransferase activity"/>
    <property type="evidence" value="ECO:0007669"/>
    <property type="project" value="UniProtKB-KW"/>
</dbReference>
<sequence length="261" mass="28577">MWNPQQYLQFQQERDRPFFDLLAQVRPHTPPRTVADLGCGTGHLTAALAERWPDAEVLGLDSSAEMLSKAAVCTGPHLTFQQADLRDWQPAAPLDVLISNAALQWVDDHARLMPRLAGWVASGGTFAFQVPGNFDAPSHTLLAEVLARPRWARLQAESRDKAALGAFGPAEYAALLAPLGFTVNAWETTYLHLLPTPTDGGNAVLEWVKGTALRPVLAQLTDSDAAEFLSEYGSELARAYPVQDYGTPFPFRRVFVVAQKG</sequence>
<protein>
    <submittedName>
        <fullName evidence="4">Methyltransferase domain-containing protein</fullName>
    </submittedName>
</protein>
<dbReference type="EMBL" id="JBHLYR010000032">
    <property type="protein sequence ID" value="MFB9992565.1"/>
    <property type="molecule type" value="Genomic_DNA"/>
</dbReference>